<name>A0A3P2EIH8_KLEPN</name>
<evidence type="ECO:0000313" key="9">
    <source>
        <dbReference type="EMBL" id="RRE43014.1"/>
    </source>
</evidence>
<dbReference type="InterPro" id="IPR022585">
    <property type="entry name" value="TraD_N"/>
</dbReference>
<feature type="compositionally biased region" description="Basic and acidic residues" evidence="6">
    <location>
        <begin position="80"/>
        <end position="96"/>
    </location>
</feature>
<dbReference type="PANTHER" id="PTHR37937:SF1">
    <property type="entry name" value="CONJUGATIVE TRANSFER: DNA TRANSPORT"/>
    <property type="match status" value="1"/>
</dbReference>
<evidence type="ECO:0000259" key="8">
    <source>
        <dbReference type="Pfam" id="PF12615"/>
    </source>
</evidence>
<sequence>MLFVPSRYTPFSITASRWNIPQNKSADKYTIWCGEQLWASFVFAAVVSLVICIVTFFIASWVLGRRKQQSEDENTGGRQLSDKPKEVARQMKRDGMASDIKIGDLPILKTPKSRTSASTVP</sequence>
<evidence type="ECO:0000313" key="10">
    <source>
        <dbReference type="Proteomes" id="UP000272440"/>
    </source>
</evidence>
<evidence type="ECO:0000256" key="5">
    <source>
        <dbReference type="ARBA" id="ARBA00023136"/>
    </source>
</evidence>
<evidence type="ECO:0000256" key="6">
    <source>
        <dbReference type="SAM" id="MobiDB-lite"/>
    </source>
</evidence>
<accession>A0A3P2EIH8</accession>
<dbReference type="AlphaFoldDB" id="A0A3P2EIH8"/>
<evidence type="ECO:0000256" key="2">
    <source>
        <dbReference type="ARBA" id="ARBA00022475"/>
    </source>
</evidence>
<proteinExistence type="predicted"/>
<comment type="subcellular location">
    <subcellularLocation>
        <location evidence="1">Cell membrane</location>
        <topology evidence="1">Multi-pass membrane protein</topology>
    </subcellularLocation>
</comment>
<comment type="caution">
    <text evidence="9">The sequence shown here is derived from an EMBL/GenBank/DDBJ whole genome shotgun (WGS) entry which is preliminary data.</text>
</comment>
<dbReference type="GO" id="GO:0005886">
    <property type="term" value="C:plasma membrane"/>
    <property type="evidence" value="ECO:0007669"/>
    <property type="project" value="UniProtKB-SubCell"/>
</dbReference>
<keyword evidence="4 7" id="KW-1133">Transmembrane helix</keyword>
<dbReference type="InterPro" id="IPR051539">
    <property type="entry name" value="T4SS-coupling_protein"/>
</dbReference>
<dbReference type="EMBL" id="RCZY01000004">
    <property type="protein sequence ID" value="RRE43014.1"/>
    <property type="molecule type" value="Genomic_DNA"/>
</dbReference>
<protein>
    <recommendedName>
        <fullName evidence="8">TraD coupling protein N-terminal domain-containing protein</fullName>
    </recommendedName>
</protein>
<keyword evidence="2" id="KW-1003">Cell membrane</keyword>
<evidence type="ECO:0000256" key="4">
    <source>
        <dbReference type="ARBA" id="ARBA00022989"/>
    </source>
</evidence>
<evidence type="ECO:0000256" key="1">
    <source>
        <dbReference type="ARBA" id="ARBA00004651"/>
    </source>
</evidence>
<keyword evidence="3 7" id="KW-0812">Transmembrane</keyword>
<evidence type="ECO:0000256" key="3">
    <source>
        <dbReference type="ARBA" id="ARBA00022692"/>
    </source>
</evidence>
<dbReference type="Pfam" id="PF12615">
    <property type="entry name" value="TraD_N"/>
    <property type="match status" value="1"/>
</dbReference>
<gene>
    <name evidence="9" type="ORF">EAO28_31185</name>
</gene>
<organism evidence="9 10">
    <name type="scientific">Klebsiella pneumoniae</name>
    <dbReference type="NCBI Taxonomy" id="573"/>
    <lineage>
        <taxon>Bacteria</taxon>
        <taxon>Pseudomonadati</taxon>
        <taxon>Pseudomonadota</taxon>
        <taxon>Gammaproteobacteria</taxon>
        <taxon>Enterobacterales</taxon>
        <taxon>Enterobacteriaceae</taxon>
        <taxon>Klebsiella/Raoultella group</taxon>
        <taxon>Klebsiella</taxon>
        <taxon>Klebsiella pneumoniae complex</taxon>
    </lineage>
</organism>
<feature type="domain" description="TraD coupling protein N-terminal" evidence="8">
    <location>
        <begin position="26"/>
        <end position="57"/>
    </location>
</feature>
<keyword evidence="5 7" id="KW-0472">Membrane</keyword>
<feature type="transmembrane region" description="Helical" evidence="7">
    <location>
        <begin position="37"/>
        <end position="63"/>
    </location>
</feature>
<dbReference type="Proteomes" id="UP000272440">
    <property type="component" value="Unassembled WGS sequence"/>
</dbReference>
<feature type="region of interest" description="Disordered" evidence="6">
    <location>
        <begin position="66"/>
        <end position="121"/>
    </location>
</feature>
<evidence type="ECO:0000256" key="7">
    <source>
        <dbReference type="SAM" id="Phobius"/>
    </source>
</evidence>
<dbReference type="PANTHER" id="PTHR37937">
    <property type="entry name" value="CONJUGATIVE TRANSFER: DNA TRANSPORT"/>
    <property type="match status" value="1"/>
</dbReference>
<reference evidence="9 10" key="1">
    <citation type="journal article" date="2019" name="Antimicrob. Agents Chemother.">
        <title>Applying Rapid Whole Genome Sequencing to Predict Phenotypic Antimicrobial Susceptibility Testing Results Among Carbapenem-Resistant Klebsiella pneumoniae Clinical Isolates.</title>
        <authorList>
            <person name="Tamma P.D."/>
            <person name="Fan Y."/>
            <person name="Bergman Y."/>
            <person name="Pertea G."/>
            <person name="Kazmi A."/>
            <person name="Lewis S."/>
            <person name="Carroll K.C."/>
            <person name="Schatz M.C."/>
            <person name="Timp W."/>
            <person name="Simner P.J."/>
        </authorList>
    </citation>
    <scope>NUCLEOTIDE SEQUENCE [LARGE SCALE GENOMIC DNA]</scope>
    <source>
        <strain evidence="9 10">KLPN_33</strain>
    </source>
</reference>